<keyword evidence="3" id="KW-1185">Reference proteome</keyword>
<dbReference type="Pfam" id="PF01872">
    <property type="entry name" value="RibD_C"/>
    <property type="match status" value="1"/>
</dbReference>
<dbReference type="PANTHER" id="PTHR38011">
    <property type="entry name" value="DIHYDROFOLATE REDUCTASE FAMILY PROTEIN (AFU_ORTHOLOGUE AFUA_8G06820)"/>
    <property type="match status" value="1"/>
</dbReference>
<comment type="caution">
    <text evidence="2">The sequence shown here is derived from an EMBL/GenBank/DDBJ whole genome shotgun (WGS) entry which is preliminary data.</text>
</comment>
<dbReference type="InterPro" id="IPR002734">
    <property type="entry name" value="RibDG_C"/>
</dbReference>
<name>A0ABU0MBG8_9HYPH</name>
<protein>
    <submittedName>
        <fullName evidence="2">Dihydrofolate reductase</fullName>
    </submittedName>
</protein>
<dbReference type="InterPro" id="IPR050765">
    <property type="entry name" value="Riboflavin_Biosynth_HTPR"/>
</dbReference>
<dbReference type="EMBL" id="JAUSWJ010000001">
    <property type="protein sequence ID" value="MDQ0518143.1"/>
    <property type="molecule type" value="Genomic_DNA"/>
</dbReference>
<evidence type="ECO:0000259" key="1">
    <source>
        <dbReference type="Pfam" id="PF01872"/>
    </source>
</evidence>
<dbReference type="Gene3D" id="3.40.430.10">
    <property type="entry name" value="Dihydrofolate Reductase, subunit A"/>
    <property type="match status" value="1"/>
</dbReference>
<dbReference type="PANTHER" id="PTHR38011:SF11">
    <property type="entry name" value="2,5-DIAMINO-6-RIBOSYLAMINO-4(3H)-PYRIMIDINONE 5'-PHOSPHATE REDUCTASE"/>
    <property type="match status" value="1"/>
</dbReference>
<proteinExistence type="predicted"/>
<dbReference type="Proteomes" id="UP001223743">
    <property type="component" value="Unassembled WGS sequence"/>
</dbReference>
<evidence type="ECO:0000313" key="2">
    <source>
        <dbReference type="EMBL" id="MDQ0518143.1"/>
    </source>
</evidence>
<reference evidence="2 3" key="1">
    <citation type="submission" date="2023-07" db="EMBL/GenBank/DDBJ databases">
        <title>Genomic Encyclopedia of Type Strains, Phase IV (KMG-IV): sequencing the most valuable type-strain genomes for metagenomic binning, comparative biology and taxonomic classification.</title>
        <authorList>
            <person name="Goeker M."/>
        </authorList>
    </citation>
    <scope>NUCLEOTIDE SEQUENCE [LARGE SCALE GENOMIC DNA]</scope>
    <source>
        <strain evidence="2 3">B1-1</strain>
    </source>
</reference>
<dbReference type="InterPro" id="IPR024072">
    <property type="entry name" value="DHFR-like_dom_sf"/>
</dbReference>
<dbReference type="SUPFAM" id="SSF53597">
    <property type="entry name" value="Dihydrofolate reductase-like"/>
    <property type="match status" value="1"/>
</dbReference>
<gene>
    <name evidence="2" type="ORF">QO015_003756</name>
</gene>
<accession>A0ABU0MBG8</accession>
<evidence type="ECO:0000313" key="3">
    <source>
        <dbReference type="Proteomes" id="UP001223743"/>
    </source>
</evidence>
<organism evidence="2 3">
    <name type="scientific">Kaistia geumhonensis</name>
    <dbReference type="NCBI Taxonomy" id="410839"/>
    <lineage>
        <taxon>Bacteria</taxon>
        <taxon>Pseudomonadati</taxon>
        <taxon>Pseudomonadota</taxon>
        <taxon>Alphaproteobacteria</taxon>
        <taxon>Hyphomicrobiales</taxon>
        <taxon>Kaistiaceae</taxon>
        <taxon>Kaistia</taxon>
    </lineage>
</organism>
<feature type="domain" description="Bacterial bifunctional deaminase-reductase C-terminal" evidence="1">
    <location>
        <begin position="8"/>
        <end position="169"/>
    </location>
</feature>
<sequence length="187" mass="19864">MATIRGYMGVSLDGYIAAADGGIDWLRKYDAVDLGERAYDHFIRDIGTVVMGRATYDAITTLGIGWPYGAQRALVVTSRPLADPIGALELRGGDIDALVAECRDFADGDVWIVGGGRLQQAFIERGALDRLELFVVPEIVGGGHPTFPPNGFARSLRLAGAAPLAAGIVWFDYRFDPLTPPGGAGSP</sequence>
<dbReference type="RefSeq" id="WP_266283558.1">
    <property type="nucleotide sequence ID" value="NZ_JAPKNF010000003.1"/>
</dbReference>